<comment type="caution">
    <text evidence="3">The sequence shown here is derived from an EMBL/GenBank/DDBJ whole genome shotgun (WGS) entry which is preliminary data.</text>
</comment>
<dbReference type="OrthoDB" id="427960at2759"/>
<feature type="compositionally biased region" description="Low complexity" evidence="1">
    <location>
        <begin position="23"/>
        <end position="39"/>
    </location>
</feature>
<evidence type="ECO:0000313" key="3">
    <source>
        <dbReference type="EMBL" id="EER27577.1"/>
    </source>
</evidence>
<dbReference type="AlphaFoldDB" id="C5P827"/>
<feature type="compositionally biased region" description="Basic and acidic residues" evidence="1">
    <location>
        <begin position="1"/>
        <end position="10"/>
    </location>
</feature>
<feature type="region of interest" description="Disordered" evidence="1">
    <location>
        <begin position="1"/>
        <end position="62"/>
    </location>
</feature>
<feature type="transmembrane region" description="Helical" evidence="2">
    <location>
        <begin position="145"/>
        <end position="164"/>
    </location>
</feature>
<name>C5P827_COCP7</name>
<sequence length="264" mass="28948">MPRTRTEKTMSSRLLTMKFMQRAAASSGGPATPSSQTSTVDAETSTPSPKRQKLSNNASRSDMRAISAAIRAEEEKRAAAIAKQAAEAGETQWVLEFPARVISNTPTPTVVTTADLNDTDEELEYGGRRSYGNFKKKTKTPVRSVIASLIVLFYVSGLFFPWSLANTNEQIKAYATVEEKQGEAAESSEQDEVLALIRSAQPQEQSKRNNRGQSNRQNQDRARKGISSGGGRQSDEVDLRKLNSISGGMSREKKPAGGKRKEFR</sequence>
<evidence type="ECO:0000256" key="1">
    <source>
        <dbReference type="SAM" id="MobiDB-lite"/>
    </source>
</evidence>
<protein>
    <submittedName>
        <fullName evidence="3">Uncharacterized protein</fullName>
    </submittedName>
</protein>
<dbReference type="Proteomes" id="UP000009084">
    <property type="component" value="Unassembled WGS sequence"/>
</dbReference>
<keyword evidence="2" id="KW-0812">Transmembrane</keyword>
<organism evidence="3 4">
    <name type="scientific">Coccidioides posadasii (strain C735)</name>
    <name type="common">Valley fever fungus</name>
    <dbReference type="NCBI Taxonomy" id="222929"/>
    <lineage>
        <taxon>Eukaryota</taxon>
        <taxon>Fungi</taxon>
        <taxon>Dikarya</taxon>
        <taxon>Ascomycota</taxon>
        <taxon>Pezizomycotina</taxon>
        <taxon>Eurotiomycetes</taxon>
        <taxon>Eurotiomycetidae</taxon>
        <taxon>Onygenales</taxon>
        <taxon>Onygenaceae</taxon>
        <taxon>Coccidioides</taxon>
    </lineage>
</organism>
<evidence type="ECO:0000313" key="4">
    <source>
        <dbReference type="Proteomes" id="UP000009084"/>
    </source>
</evidence>
<keyword evidence="2" id="KW-1133">Transmembrane helix</keyword>
<dbReference type="HOGENOM" id="CLU_092110_0_0_1"/>
<dbReference type="EMBL" id="ACFW01000025">
    <property type="protein sequence ID" value="EER27577.1"/>
    <property type="molecule type" value="Genomic_DNA"/>
</dbReference>
<proteinExistence type="predicted"/>
<feature type="compositionally biased region" description="Polar residues" evidence="1">
    <location>
        <begin position="40"/>
        <end position="60"/>
    </location>
</feature>
<gene>
    <name evidence="3" type="ORF">CPC735_029130</name>
</gene>
<reference evidence="3 4" key="1">
    <citation type="journal article" date="2009" name="Genome Res.">
        <title>Comparative genomic analyses of the human fungal pathogens Coccidioides and their relatives.</title>
        <authorList>
            <person name="Sharpton T.J."/>
            <person name="Stajich J.E."/>
            <person name="Rounsley S.D."/>
            <person name="Gardner M.J."/>
            <person name="Wortman J.R."/>
            <person name="Jordar V.S."/>
            <person name="Maiti R."/>
            <person name="Kodira C.D."/>
            <person name="Neafsey D.E."/>
            <person name="Zeng Q."/>
            <person name="Hung C.-Y."/>
            <person name="McMahan C."/>
            <person name="Muszewska A."/>
            <person name="Grynberg M."/>
            <person name="Mandel M.A."/>
            <person name="Kellner E.M."/>
            <person name="Barker B.M."/>
            <person name="Galgiani J.N."/>
            <person name="Orbach M.J."/>
            <person name="Kirkland T.N."/>
            <person name="Cole G.T."/>
            <person name="Henn M.R."/>
            <person name="Birren B.W."/>
            <person name="Taylor J.W."/>
        </authorList>
    </citation>
    <scope>NUCLEOTIDE SEQUENCE [LARGE SCALE GENOMIC DNA]</scope>
    <source>
        <strain evidence="4">C735</strain>
    </source>
</reference>
<evidence type="ECO:0000256" key="2">
    <source>
        <dbReference type="SAM" id="Phobius"/>
    </source>
</evidence>
<dbReference type="VEuPathDB" id="FungiDB:CPC735_029130"/>
<feature type="region of interest" description="Disordered" evidence="1">
    <location>
        <begin position="198"/>
        <end position="264"/>
    </location>
</feature>
<keyword evidence="2" id="KW-0472">Membrane</keyword>
<accession>C5P827</accession>